<keyword evidence="1" id="KW-0489">Methyltransferase</keyword>
<evidence type="ECO:0000313" key="1">
    <source>
        <dbReference type="EMBL" id="QDU66887.1"/>
    </source>
</evidence>
<dbReference type="Proteomes" id="UP000316921">
    <property type="component" value="Chromosome"/>
</dbReference>
<dbReference type="GO" id="GO:0032259">
    <property type="term" value="P:methylation"/>
    <property type="evidence" value="ECO:0007669"/>
    <property type="project" value="UniProtKB-KW"/>
</dbReference>
<organism evidence="1 2">
    <name type="scientific">Engelhardtia mirabilis</name>
    <dbReference type="NCBI Taxonomy" id="2528011"/>
    <lineage>
        <taxon>Bacteria</taxon>
        <taxon>Pseudomonadati</taxon>
        <taxon>Planctomycetota</taxon>
        <taxon>Planctomycetia</taxon>
        <taxon>Planctomycetia incertae sedis</taxon>
        <taxon>Engelhardtia</taxon>
    </lineage>
</organism>
<keyword evidence="1" id="KW-0830">Ubiquinone</keyword>
<dbReference type="EC" id="2.1.1.222" evidence="1"/>
<dbReference type="GO" id="GO:0102208">
    <property type="term" value="F:2-polyprenyl-6-hydroxyphenol methylase activity"/>
    <property type="evidence" value="ECO:0007669"/>
    <property type="project" value="UniProtKB-EC"/>
</dbReference>
<dbReference type="AlphaFoldDB" id="A0A518BIT2"/>
<reference evidence="1 2" key="1">
    <citation type="submission" date="2019-02" db="EMBL/GenBank/DDBJ databases">
        <title>Deep-cultivation of Planctomycetes and their phenomic and genomic characterization uncovers novel biology.</title>
        <authorList>
            <person name="Wiegand S."/>
            <person name="Jogler M."/>
            <person name="Boedeker C."/>
            <person name="Pinto D."/>
            <person name="Vollmers J."/>
            <person name="Rivas-Marin E."/>
            <person name="Kohn T."/>
            <person name="Peeters S.H."/>
            <person name="Heuer A."/>
            <person name="Rast P."/>
            <person name="Oberbeckmann S."/>
            <person name="Bunk B."/>
            <person name="Jeske O."/>
            <person name="Meyerdierks A."/>
            <person name="Storesund J.E."/>
            <person name="Kallscheuer N."/>
            <person name="Luecker S."/>
            <person name="Lage O.M."/>
            <person name="Pohl T."/>
            <person name="Merkel B.J."/>
            <person name="Hornburger P."/>
            <person name="Mueller R.-W."/>
            <person name="Bruemmer F."/>
            <person name="Labrenz M."/>
            <person name="Spormann A.M."/>
            <person name="Op den Camp H."/>
            <person name="Overmann J."/>
            <person name="Amann R."/>
            <person name="Jetten M.S.M."/>
            <person name="Mascher T."/>
            <person name="Medema M.H."/>
            <person name="Devos D.P."/>
            <person name="Kaster A.-K."/>
            <person name="Ovreas L."/>
            <person name="Rohde M."/>
            <person name="Galperin M.Y."/>
            <person name="Jogler C."/>
        </authorList>
    </citation>
    <scope>NUCLEOTIDE SEQUENCE [LARGE SCALE GENOMIC DNA]</scope>
    <source>
        <strain evidence="1 2">Pla133</strain>
    </source>
</reference>
<dbReference type="Gene3D" id="3.40.50.150">
    <property type="entry name" value="Vaccinia Virus protein VP39"/>
    <property type="match status" value="2"/>
</dbReference>
<gene>
    <name evidence="1" type="primary">ubiG_1</name>
    <name evidence="1" type="ORF">Pla133_19630</name>
</gene>
<dbReference type="SUPFAM" id="SSF53335">
    <property type="entry name" value="S-adenosyl-L-methionine-dependent methyltransferases"/>
    <property type="match status" value="2"/>
</dbReference>
<name>A0A518BIT2_9BACT</name>
<dbReference type="KEGG" id="pbap:Pla133_19630"/>
<keyword evidence="1" id="KW-0808">Transferase</keyword>
<dbReference type="RefSeq" id="WP_145064692.1">
    <property type="nucleotide sequence ID" value="NZ_CP036287.1"/>
</dbReference>
<evidence type="ECO:0000313" key="2">
    <source>
        <dbReference type="Proteomes" id="UP000316921"/>
    </source>
</evidence>
<sequence>MQKLLLECGPERRDGWTRVDQDPVHAPDLVAHPIALVAVADGSVGALELRPPLCDLDLPTARRAFAEWRRVLAPGGSLALRTPDAAVAAALVGRLVDGVDQGLAALFGHPDSPHRAGRRWAWTRESLAAELSAAGFDPPRIAHGEDFGLTVTTNRRASVDDPAPIASHPIEAADQVDRAAREVQADDTSGGDPTIVLAWPRYDDPQVLDTFFRAFAGVLSDRDDTVLALLYEPRQDGDEGEVLAAIEGAHGRVLGSDTPLAVGLVLAPRETSGWREVQARSSVRIALASDTLRGAYARLELPRIEDPGQLTDLINGTPAGGAPRGVLVGPGATLDRDLAARAAALHPWFYPVELGDHVVLPGIGSPCSAEYLTSRAANRAQLLVEGVLAAIDMRGARLLDLACNCAFWSSYYARAGATSVFGLEGRERHVEQARLYWEANGFLPAGAAQFVRGNISDSADWAPIRDRGPFDVTLCAGILYHVENYAEILRWAAAVTTGTLIVDTRVQDGPEVLVDEPGDVQFNAIRETRRKVTPNRAKLLAVLRELGFEPQVLPCPFGSALGVDHADDYADGARVTIVAKKVAVAAPTNAGGLRSIGVPGGAR</sequence>
<dbReference type="EMBL" id="CP036287">
    <property type="protein sequence ID" value="QDU66887.1"/>
    <property type="molecule type" value="Genomic_DNA"/>
</dbReference>
<accession>A0A518BIT2</accession>
<keyword evidence="2" id="KW-1185">Reference proteome</keyword>
<protein>
    <submittedName>
        <fullName evidence="1">Ubiquinone biosynthesis O-methyltransferase</fullName>
        <ecNumber evidence="1">2.1.1.222</ecNumber>
    </submittedName>
</protein>
<proteinExistence type="predicted"/>
<dbReference type="InterPro" id="IPR029063">
    <property type="entry name" value="SAM-dependent_MTases_sf"/>
</dbReference>
<dbReference type="CDD" id="cd02440">
    <property type="entry name" value="AdoMet_MTases"/>
    <property type="match status" value="1"/>
</dbReference>